<keyword evidence="2 9" id="KW-0690">Ribosome biogenesis</keyword>
<dbReference type="Proteomes" id="UP001524435">
    <property type="component" value="Unassembled WGS sequence"/>
</dbReference>
<dbReference type="RefSeq" id="WP_256197316.1">
    <property type="nucleotide sequence ID" value="NZ_JANGCH010000002.1"/>
</dbReference>
<organism evidence="10 11">
    <name type="scientific">Massilicoli timonensis</name>
    <dbReference type="NCBI Taxonomy" id="2015901"/>
    <lineage>
        <taxon>Bacteria</taxon>
        <taxon>Bacillati</taxon>
        <taxon>Bacillota</taxon>
        <taxon>Erysipelotrichia</taxon>
        <taxon>Erysipelotrichales</taxon>
        <taxon>Erysipelotrichaceae</taxon>
        <taxon>Massilicoli</taxon>
    </lineage>
</organism>
<feature type="binding site" evidence="9">
    <location>
        <position position="122"/>
    </location>
    <ligand>
        <name>Zn(2+)</name>
        <dbReference type="ChEBI" id="CHEBI:29105"/>
        <note>catalytic</note>
    </ligand>
</feature>
<evidence type="ECO:0000313" key="11">
    <source>
        <dbReference type="Proteomes" id="UP001524435"/>
    </source>
</evidence>
<comment type="cofactor">
    <cofactor evidence="9">
        <name>Zn(2+)</name>
        <dbReference type="ChEBI" id="CHEBI:29105"/>
    </cofactor>
    <text evidence="9">Binds 1 zinc ion.</text>
</comment>
<dbReference type="InterPro" id="IPR023091">
    <property type="entry name" value="MetalPrtase_cat_dom_sf_prd"/>
</dbReference>
<dbReference type="NCBIfam" id="TIGR00043">
    <property type="entry name" value="rRNA maturation RNase YbeY"/>
    <property type="match status" value="1"/>
</dbReference>
<evidence type="ECO:0000256" key="2">
    <source>
        <dbReference type="ARBA" id="ARBA00022517"/>
    </source>
</evidence>
<keyword evidence="3 9" id="KW-0698">rRNA processing</keyword>
<keyword evidence="7 9" id="KW-0378">Hydrolase</keyword>
<comment type="function">
    <text evidence="9">Single strand-specific metallo-endoribonuclease involved in late-stage 70S ribosome quality control and in maturation of the 3' terminus of the 16S rRNA.</text>
</comment>
<dbReference type="Gene3D" id="3.40.390.30">
    <property type="entry name" value="Metalloproteases ('zincins'), catalytic domain"/>
    <property type="match status" value="1"/>
</dbReference>
<accession>A0ABT1SIG1</accession>
<comment type="subcellular location">
    <subcellularLocation>
        <location evidence="9">Cytoplasm</location>
    </subcellularLocation>
</comment>
<keyword evidence="4 9" id="KW-0540">Nuclease</keyword>
<evidence type="ECO:0000256" key="7">
    <source>
        <dbReference type="ARBA" id="ARBA00022801"/>
    </source>
</evidence>
<comment type="caution">
    <text evidence="10">The sequence shown here is derived from an EMBL/GenBank/DDBJ whole genome shotgun (WGS) entry which is preliminary data.</text>
</comment>
<name>A0ABT1SIG1_9FIRM</name>
<sequence>MELTLINQLEDAAWEKQLPLLEAIMARCEQVLRLEESYLVSLVIVDDEQIRAINRSYRKIDKPTDVISFALKDQEDDYEMMEGERELGDIFINVDALKRQAEAYGHSEEREFGFLFTHGLLHLCGYDHMSEEQEREMFALQEQIIDAIIKR</sequence>
<dbReference type="SUPFAM" id="SSF55486">
    <property type="entry name" value="Metalloproteases ('zincins'), catalytic domain"/>
    <property type="match status" value="1"/>
</dbReference>
<keyword evidence="11" id="KW-1185">Reference proteome</keyword>
<evidence type="ECO:0000256" key="3">
    <source>
        <dbReference type="ARBA" id="ARBA00022552"/>
    </source>
</evidence>
<evidence type="ECO:0000256" key="5">
    <source>
        <dbReference type="ARBA" id="ARBA00022723"/>
    </source>
</evidence>
<evidence type="ECO:0000256" key="4">
    <source>
        <dbReference type="ARBA" id="ARBA00022722"/>
    </source>
</evidence>
<dbReference type="EC" id="3.1.-.-" evidence="9"/>
<dbReference type="HAMAP" id="MF_00009">
    <property type="entry name" value="Endoribonucl_YbeY"/>
    <property type="match status" value="1"/>
</dbReference>
<evidence type="ECO:0000256" key="6">
    <source>
        <dbReference type="ARBA" id="ARBA00022759"/>
    </source>
</evidence>
<gene>
    <name evidence="9 10" type="primary">ybeY</name>
    <name evidence="10" type="ORF">NE663_01520</name>
</gene>
<evidence type="ECO:0000313" key="10">
    <source>
        <dbReference type="EMBL" id="MCQ5120937.1"/>
    </source>
</evidence>
<dbReference type="InterPro" id="IPR002036">
    <property type="entry name" value="YbeY"/>
</dbReference>
<reference evidence="10 11" key="1">
    <citation type="submission" date="2022-06" db="EMBL/GenBank/DDBJ databases">
        <title>Isolation of gut microbiota from human fecal samples.</title>
        <authorList>
            <person name="Pamer E.G."/>
            <person name="Barat B."/>
            <person name="Waligurski E."/>
            <person name="Medina S."/>
            <person name="Paddock L."/>
            <person name="Mostad J."/>
        </authorList>
    </citation>
    <scope>NUCLEOTIDE SEQUENCE [LARGE SCALE GENOMIC DNA]</scope>
    <source>
        <strain evidence="10 11">DFI.6.1</strain>
    </source>
</reference>
<feature type="binding site" evidence="9">
    <location>
        <position position="118"/>
    </location>
    <ligand>
        <name>Zn(2+)</name>
        <dbReference type="ChEBI" id="CHEBI:29105"/>
        <note>catalytic</note>
    </ligand>
</feature>
<dbReference type="Pfam" id="PF02130">
    <property type="entry name" value="YbeY"/>
    <property type="match status" value="1"/>
</dbReference>
<keyword evidence="6 9" id="KW-0255">Endonuclease</keyword>
<protein>
    <recommendedName>
        <fullName evidence="9">Endoribonuclease YbeY</fullName>
        <ecNumber evidence="9">3.1.-.-</ecNumber>
    </recommendedName>
</protein>
<dbReference type="PANTHER" id="PTHR46986">
    <property type="entry name" value="ENDORIBONUCLEASE YBEY, CHLOROPLASTIC"/>
    <property type="match status" value="1"/>
</dbReference>
<evidence type="ECO:0000256" key="9">
    <source>
        <dbReference type="HAMAP-Rule" id="MF_00009"/>
    </source>
</evidence>
<feature type="binding site" evidence="9">
    <location>
        <position position="128"/>
    </location>
    <ligand>
        <name>Zn(2+)</name>
        <dbReference type="ChEBI" id="CHEBI:29105"/>
        <note>catalytic</note>
    </ligand>
</feature>
<comment type="similarity">
    <text evidence="1 9">Belongs to the endoribonuclease YbeY family.</text>
</comment>
<dbReference type="PANTHER" id="PTHR46986:SF1">
    <property type="entry name" value="ENDORIBONUCLEASE YBEY, CHLOROPLASTIC"/>
    <property type="match status" value="1"/>
</dbReference>
<dbReference type="EMBL" id="JANGCH010000002">
    <property type="protein sequence ID" value="MCQ5120937.1"/>
    <property type="molecule type" value="Genomic_DNA"/>
</dbReference>
<evidence type="ECO:0000256" key="8">
    <source>
        <dbReference type="ARBA" id="ARBA00022833"/>
    </source>
</evidence>
<evidence type="ECO:0000256" key="1">
    <source>
        <dbReference type="ARBA" id="ARBA00010875"/>
    </source>
</evidence>
<keyword evidence="9" id="KW-0963">Cytoplasm</keyword>
<keyword evidence="8 9" id="KW-0862">Zinc</keyword>
<keyword evidence="5 9" id="KW-0479">Metal-binding</keyword>
<proteinExistence type="inferred from homology"/>